<keyword evidence="5" id="KW-0833">Ubl conjugation pathway</keyword>
<protein>
    <recommendedName>
        <fullName evidence="7">RING-type domain-containing protein</fullName>
    </recommendedName>
</protein>
<organism evidence="8 9">
    <name type="scientific">Aulographum hederae CBS 113979</name>
    <dbReference type="NCBI Taxonomy" id="1176131"/>
    <lineage>
        <taxon>Eukaryota</taxon>
        <taxon>Fungi</taxon>
        <taxon>Dikarya</taxon>
        <taxon>Ascomycota</taxon>
        <taxon>Pezizomycotina</taxon>
        <taxon>Dothideomycetes</taxon>
        <taxon>Pleosporomycetidae</taxon>
        <taxon>Aulographales</taxon>
        <taxon>Aulographaceae</taxon>
    </lineage>
</organism>
<dbReference type="EMBL" id="ML977178">
    <property type="protein sequence ID" value="KAF1983113.1"/>
    <property type="molecule type" value="Genomic_DNA"/>
</dbReference>
<evidence type="ECO:0000256" key="6">
    <source>
        <dbReference type="ARBA" id="ARBA00022833"/>
    </source>
</evidence>
<sequence length="412" mass="46489">MDDREAWKICFEVNLAFHTLTPPGQWSCLVCGKQEAIADQRLGQFRSDFVCTAIDCSKSHVKGWSPKHSRLCSVCDQEVVLDVTRRKQRCFESGCRRWLQVDREAVAERLKDGTALEKYFDLLDDSKLECQLCGEIVERVGGSLRPPTRLCDHDATTCNDCTESLLRSNIGNGNWQSIKCPDAECRKVFTKEDVRSFAQSDTFKETFRKYTKLLNEQAMSNNPKFVWCPTNCGNGQIHEAGELDPEWRCLKCNNLNCFNCRDSGIVCNWHKQRRAKILAALSRARVSPENAAQASADEKMLEKLTKRCPFKGCGSRIYFDGNKCNHMRCSGAHGCGIAFCYECKVLMSCAPRSTCHGNNCLWDVAHLKGCSVGLASRIPAVSKLPLARDSRYREGWDLDPGYEGARKFKGVE</sequence>
<proteinExistence type="predicted"/>
<dbReference type="GO" id="GO:0016740">
    <property type="term" value="F:transferase activity"/>
    <property type="evidence" value="ECO:0007669"/>
    <property type="project" value="UniProtKB-KW"/>
</dbReference>
<evidence type="ECO:0000256" key="5">
    <source>
        <dbReference type="ARBA" id="ARBA00022786"/>
    </source>
</evidence>
<evidence type="ECO:0000313" key="9">
    <source>
        <dbReference type="Proteomes" id="UP000800041"/>
    </source>
</evidence>
<dbReference type="OrthoDB" id="1431934at2759"/>
<dbReference type="GO" id="GO:0008270">
    <property type="term" value="F:zinc ion binding"/>
    <property type="evidence" value="ECO:0007669"/>
    <property type="project" value="UniProtKB-KW"/>
</dbReference>
<keyword evidence="3" id="KW-0677">Repeat</keyword>
<dbReference type="Proteomes" id="UP000800041">
    <property type="component" value="Unassembled WGS sequence"/>
</dbReference>
<keyword evidence="4" id="KW-0863">Zinc-finger</keyword>
<dbReference type="InterPro" id="IPR002867">
    <property type="entry name" value="IBR_dom"/>
</dbReference>
<feature type="domain" description="RING-type" evidence="7">
    <location>
        <begin position="126"/>
        <end position="364"/>
    </location>
</feature>
<name>A0A6G1GQ86_9PEZI</name>
<dbReference type="SMART" id="SM00647">
    <property type="entry name" value="IBR"/>
    <property type="match status" value="2"/>
</dbReference>
<reference evidence="8" key="1">
    <citation type="journal article" date="2020" name="Stud. Mycol.">
        <title>101 Dothideomycetes genomes: a test case for predicting lifestyles and emergence of pathogens.</title>
        <authorList>
            <person name="Haridas S."/>
            <person name="Albert R."/>
            <person name="Binder M."/>
            <person name="Bloem J."/>
            <person name="Labutti K."/>
            <person name="Salamov A."/>
            <person name="Andreopoulos B."/>
            <person name="Baker S."/>
            <person name="Barry K."/>
            <person name="Bills G."/>
            <person name="Bluhm B."/>
            <person name="Cannon C."/>
            <person name="Castanera R."/>
            <person name="Culley D."/>
            <person name="Daum C."/>
            <person name="Ezra D."/>
            <person name="Gonzalez J."/>
            <person name="Henrissat B."/>
            <person name="Kuo A."/>
            <person name="Liang C."/>
            <person name="Lipzen A."/>
            <person name="Lutzoni F."/>
            <person name="Magnuson J."/>
            <person name="Mondo S."/>
            <person name="Nolan M."/>
            <person name="Ohm R."/>
            <person name="Pangilinan J."/>
            <person name="Park H.-J."/>
            <person name="Ramirez L."/>
            <person name="Alfaro M."/>
            <person name="Sun H."/>
            <person name="Tritt A."/>
            <person name="Yoshinaga Y."/>
            <person name="Zwiers L.-H."/>
            <person name="Turgeon B."/>
            <person name="Goodwin S."/>
            <person name="Spatafora J."/>
            <person name="Crous P."/>
            <person name="Grigoriev I."/>
        </authorList>
    </citation>
    <scope>NUCLEOTIDE SEQUENCE</scope>
    <source>
        <strain evidence="8">CBS 113979</strain>
    </source>
</reference>
<dbReference type="SUPFAM" id="SSF57850">
    <property type="entry name" value="RING/U-box"/>
    <property type="match status" value="2"/>
</dbReference>
<evidence type="ECO:0000313" key="8">
    <source>
        <dbReference type="EMBL" id="KAF1983113.1"/>
    </source>
</evidence>
<evidence type="ECO:0000256" key="1">
    <source>
        <dbReference type="ARBA" id="ARBA00022679"/>
    </source>
</evidence>
<dbReference type="InterPro" id="IPR013083">
    <property type="entry name" value="Znf_RING/FYVE/PHD"/>
</dbReference>
<dbReference type="InterPro" id="IPR044066">
    <property type="entry name" value="TRIAD_supradom"/>
</dbReference>
<dbReference type="Pfam" id="PF01485">
    <property type="entry name" value="IBR"/>
    <property type="match status" value="1"/>
</dbReference>
<keyword evidence="1" id="KW-0808">Transferase</keyword>
<evidence type="ECO:0000259" key="7">
    <source>
        <dbReference type="PROSITE" id="PS51873"/>
    </source>
</evidence>
<dbReference type="PROSITE" id="PS51873">
    <property type="entry name" value="TRIAD"/>
    <property type="match status" value="1"/>
</dbReference>
<gene>
    <name evidence="8" type="ORF">K402DRAFT_456926</name>
</gene>
<dbReference type="Gene3D" id="3.30.40.10">
    <property type="entry name" value="Zinc/RING finger domain, C3HC4 (zinc finger)"/>
    <property type="match status" value="1"/>
</dbReference>
<evidence type="ECO:0000256" key="4">
    <source>
        <dbReference type="ARBA" id="ARBA00022771"/>
    </source>
</evidence>
<accession>A0A6G1GQ86</accession>
<keyword evidence="6" id="KW-0862">Zinc</keyword>
<evidence type="ECO:0000256" key="3">
    <source>
        <dbReference type="ARBA" id="ARBA00022737"/>
    </source>
</evidence>
<keyword evidence="2" id="KW-0479">Metal-binding</keyword>
<dbReference type="AlphaFoldDB" id="A0A6G1GQ86"/>
<evidence type="ECO:0000256" key="2">
    <source>
        <dbReference type="ARBA" id="ARBA00022723"/>
    </source>
</evidence>
<keyword evidence="9" id="KW-1185">Reference proteome</keyword>